<keyword evidence="1" id="KW-0732">Signal</keyword>
<evidence type="ECO:0000256" key="1">
    <source>
        <dbReference type="SAM" id="SignalP"/>
    </source>
</evidence>
<feature type="chain" id="PRO_5039171191" evidence="1">
    <location>
        <begin position="22"/>
        <end position="416"/>
    </location>
</feature>
<dbReference type="Proteomes" id="UP000823847">
    <property type="component" value="Unassembled WGS sequence"/>
</dbReference>
<dbReference type="AlphaFoldDB" id="A0A9D1XSX8"/>
<dbReference type="InterPro" id="IPR026444">
    <property type="entry name" value="Secre_tail"/>
</dbReference>
<dbReference type="Gene3D" id="2.40.128.720">
    <property type="match status" value="1"/>
</dbReference>
<dbReference type="NCBIfam" id="TIGR04183">
    <property type="entry name" value="Por_Secre_tail"/>
    <property type="match status" value="1"/>
</dbReference>
<proteinExistence type="predicted"/>
<gene>
    <name evidence="2" type="ORF">H9848_09205</name>
</gene>
<sequence>MKKQYLLALVASVALGMGAEAQTRVTPSIDPSSLNTEEIAPFTVKTGNGSALSATPRQASSGSLLRSTAEQLPDSMVTYNARGIRAYLNTYKYTDAGQIAEMWYYEWDAEKAEWGMDKATYNTYSYDANGNQTGQIYREWEGSGYVEKQFVTRTFDERNRVLVGDIRIPEDNRHVVDYYTYEGNQCTYERRDSTLFENGSTSTRQKYLYTYDNAGNTIQEISYGGSWNEETEEVDWYEAVVWNHEYDALNRTIASDMVNYDSDGEILRTYDLTYEYADEGTWNYTRIQYSKEASALNPTYLALKYEREEGNPAIYTCTQQNMENGPWATVATYYYYYPGTVANEAIEENAAPDFRVWTANGSLTIQTSEARAVQVYSVNGVCHYNATVSGSVTISNLPAGIYVVTTGDKTQKVSVR</sequence>
<name>A0A9D1XSX8_9BACT</name>
<accession>A0A9D1XSX8</accession>
<reference evidence="2" key="1">
    <citation type="journal article" date="2021" name="PeerJ">
        <title>Extensive microbial diversity within the chicken gut microbiome revealed by metagenomics and culture.</title>
        <authorList>
            <person name="Gilroy R."/>
            <person name="Ravi A."/>
            <person name="Getino M."/>
            <person name="Pursley I."/>
            <person name="Horton D.L."/>
            <person name="Alikhan N.F."/>
            <person name="Baker D."/>
            <person name="Gharbi K."/>
            <person name="Hall N."/>
            <person name="Watson M."/>
            <person name="Adriaenssens E.M."/>
            <person name="Foster-Nyarko E."/>
            <person name="Jarju S."/>
            <person name="Secka A."/>
            <person name="Antonio M."/>
            <person name="Oren A."/>
            <person name="Chaudhuri R.R."/>
            <person name="La Ragione R."/>
            <person name="Hildebrand F."/>
            <person name="Pallen M.J."/>
        </authorList>
    </citation>
    <scope>NUCLEOTIDE SEQUENCE</scope>
    <source>
        <strain evidence="2">ChiHecec2B26-12326</strain>
    </source>
</reference>
<feature type="signal peptide" evidence="1">
    <location>
        <begin position="1"/>
        <end position="21"/>
    </location>
</feature>
<reference evidence="2" key="2">
    <citation type="submission" date="2021-04" db="EMBL/GenBank/DDBJ databases">
        <authorList>
            <person name="Gilroy R."/>
        </authorList>
    </citation>
    <scope>NUCLEOTIDE SEQUENCE</scope>
    <source>
        <strain evidence="2">ChiHecec2B26-12326</strain>
    </source>
</reference>
<protein>
    <submittedName>
        <fullName evidence="2">T9SS type A sorting domain-containing protein</fullName>
    </submittedName>
</protein>
<comment type="caution">
    <text evidence="2">The sequence shown here is derived from an EMBL/GenBank/DDBJ whole genome shotgun (WGS) entry which is preliminary data.</text>
</comment>
<dbReference type="EMBL" id="DXEN01000070">
    <property type="protein sequence ID" value="HIX86765.1"/>
    <property type="molecule type" value="Genomic_DNA"/>
</dbReference>
<evidence type="ECO:0000313" key="3">
    <source>
        <dbReference type="Proteomes" id="UP000823847"/>
    </source>
</evidence>
<organism evidence="2 3">
    <name type="scientific">Candidatus Parabacteroides intestinigallinarum</name>
    <dbReference type="NCBI Taxonomy" id="2838722"/>
    <lineage>
        <taxon>Bacteria</taxon>
        <taxon>Pseudomonadati</taxon>
        <taxon>Bacteroidota</taxon>
        <taxon>Bacteroidia</taxon>
        <taxon>Bacteroidales</taxon>
        <taxon>Tannerellaceae</taxon>
        <taxon>Parabacteroides</taxon>
    </lineage>
</organism>
<evidence type="ECO:0000313" key="2">
    <source>
        <dbReference type="EMBL" id="HIX86765.1"/>
    </source>
</evidence>